<organism evidence="1">
    <name type="scientific">freshwater metagenome</name>
    <dbReference type="NCBI Taxonomy" id="449393"/>
    <lineage>
        <taxon>unclassified sequences</taxon>
        <taxon>metagenomes</taxon>
        <taxon>ecological metagenomes</taxon>
    </lineage>
</organism>
<gene>
    <name evidence="1" type="ORF">UFOPK1509_00222</name>
</gene>
<dbReference type="EMBL" id="CAEZSY010000017">
    <property type="protein sequence ID" value="CAB4549749.1"/>
    <property type="molecule type" value="Genomic_DNA"/>
</dbReference>
<proteinExistence type="predicted"/>
<name>A0A6J6CHS8_9ZZZZ</name>
<evidence type="ECO:0000313" key="1">
    <source>
        <dbReference type="EMBL" id="CAB4549749.1"/>
    </source>
</evidence>
<accession>A0A6J6CHS8</accession>
<reference evidence="1" key="1">
    <citation type="submission" date="2020-05" db="EMBL/GenBank/DDBJ databases">
        <authorList>
            <person name="Chiriac C."/>
            <person name="Salcher M."/>
            <person name="Ghai R."/>
            <person name="Kavagutti S V."/>
        </authorList>
    </citation>
    <scope>NUCLEOTIDE SEQUENCE</scope>
</reference>
<sequence>MANSFRSVSSLLVSEFSYRMFSSKRTSPGFNERANCLTPVIFGENLTSLFNNSPSFLATGANESSGLRSPFGLPRWAIIVMEQLLVSNLFIVLNDARILPSSVMTPSLIGTFKSQRKITCAFCGFRSERSFTSITD</sequence>
<protein>
    <submittedName>
        <fullName evidence="1">Unannotated protein</fullName>
    </submittedName>
</protein>
<dbReference type="AlphaFoldDB" id="A0A6J6CHS8"/>